<accession>Q5ZX49</accession>
<dbReference type="AlphaFoldDB" id="Q5ZX49"/>
<sequence length="111" mass="12821">MQLRTMKSHNQHLSDFVSYCNQSLAPSQNKHKIIHKDILSGYARYALSINSIAMCTNKKMLLIKLKLGIRNVLEVALTVSCYIRWKGNLSKICRKTNRDSPGQISRIHFCW</sequence>
<dbReference type="HOGENOM" id="CLU_2155183_0_0_6"/>
<dbReference type="KEGG" id="lpn:lpg0884"/>
<keyword evidence="2" id="KW-1185">Reference proteome</keyword>
<dbReference type="Proteomes" id="UP000000609">
    <property type="component" value="Chromosome"/>
</dbReference>
<gene>
    <name evidence="1" type="ordered locus">lpg0884</name>
</gene>
<protein>
    <submittedName>
        <fullName evidence="1">Uncharacterized protein</fullName>
    </submittedName>
</protein>
<evidence type="ECO:0000313" key="2">
    <source>
        <dbReference type="Proteomes" id="UP000000609"/>
    </source>
</evidence>
<reference evidence="1 2" key="1">
    <citation type="journal article" date="2004" name="Science">
        <title>The genomic sequence of the accidental pathogen Legionella pneumophila.</title>
        <authorList>
            <person name="Chien M."/>
            <person name="Morozova I."/>
            <person name="Shi S."/>
            <person name="Sheng H."/>
            <person name="Chen J."/>
            <person name="Gomez S.M."/>
            <person name="Asamani G."/>
            <person name="Hill K."/>
            <person name="Nuara J."/>
            <person name="Feder M."/>
            <person name="Rineer J."/>
            <person name="Greenberg J.J."/>
            <person name="Steshenko V."/>
            <person name="Park S.H."/>
            <person name="Zhao B."/>
            <person name="Teplitskaya E."/>
            <person name="Edwards J.R."/>
            <person name="Pampou S."/>
            <person name="Georghiou A."/>
            <person name="Chou I.C."/>
            <person name="Iannuccilli W."/>
            <person name="Ulz M.E."/>
            <person name="Kim D.H."/>
            <person name="Geringer-Sameth A."/>
            <person name="Goldsberry C."/>
            <person name="Morozov P."/>
            <person name="Fischer S.G."/>
            <person name="Segal G."/>
            <person name="Qu X."/>
            <person name="Rzhetsky A."/>
            <person name="Zhang P."/>
            <person name="Cayanis E."/>
            <person name="De Jong P.J."/>
            <person name="Ju J."/>
            <person name="Kalachikov S."/>
            <person name="Shuman H.A."/>
            <person name="Russo J.J."/>
        </authorList>
    </citation>
    <scope>NUCLEOTIDE SEQUENCE [LARGE SCALE GENOMIC DNA]</scope>
    <source>
        <strain evidence="2">Philadelphia 1 / ATCC 33152 / DSM 7513</strain>
    </source>
</reference>
<organism evidence="1 2">
    <name type="scientific">Legionella pneumophila subsp. pneumophila (strain Philadelphia 1 / ATCC 33152 / DSM 7513)</name>
    <dbReference type="NCBI Taxonomy" id="272624"/>
    <lineage>
        <taxon>Bacteria</taxon>
        <taxon>Pseudomonadati</taxon>
        <taxon>Pseudomonadota</taxon>
        <taxon>Gammaproteobacteria</taxon>
        <taxon>Legionellales</taxon>
        <taxon>Legionellaceae</taxon>
        <taxon>Legionella</taxon>
    </lineage>
</organism>
<evidence type="ECO:0000313" key="1">
    <source>
        <dbReference type="EMBL" id="AAU26971.1"/>
    </source>
</evidence>
<dbReference type="EMBL" id="AE017354">
    <property type="protein sequence ID" value="AAU26971.1"/>
    <property type="molecule type" value="Genomic_DNA"/>
</dbReference>
<proteinExistence type="predicted"/>
<name>Q5ZX49_LEGPH</name>
<dbReference type="PaxDb" id="272624-lpg0884"/>